<name>A0A227KQP4_9BURK</name>
<evidence type="ECO:0000313" key="2">
    <source>
        <dbReference type="Proteomes" id="UP000214610"/>
    </source>
</evidence>
<dbReference type="GeneID" id="78363051"/>
<dbReference type="Proteomes" id="UP000214610">
    <property type="component" value="Unassembled WGS sequence"/>
</dbReference>
<evidence type="ECO:0000313" key="1">
    <source>
        <dbReference type="EMBL" id="OXE50863.1"/>
    </source>
</evidence>
<protein>
    <submittedName>
        <fullName evidence="1">Uncharacterized protein</fullName>
    </submittedName>
</protein>
<gene>
    <name evidence="1" type="ORF">ADH67_00745</name>
</gene>
<accession>A0A227KQP4</accession>
<proteinExistence type="predicted"/>
<organism evidence="1 2">
    <name type="scientific">Turicimonas muris</name>
    <dbReference type="NCBI Taxonomy" id="1796652"/>
    <lineage>
        <taxon>Bacteria</taxon>
        <taxon>Pseudomonadati</taxon>
        <taxon>Pseudomonadota</taxon>
        <taxon>Betaproteobacteria</taxon>
        <taxon>Burkholderiales</taxon>
        <taxon>Sutterellaceae</taxon>
        <taxon>Turicimonas</taxon>
    </lineage>
</organism>
<comment type="caution">
    <text evidence="1">The sequence shown here is derived from an EMBL/GenBank/DDBJ whole genome shotgun (WGS) entry which is preliminary data.</text>
</comment>
<dbReference type="EMBL" id="NHMP01000001">
    <property type="protein sequence ID" value="OXE50863.1"/>
    <property type="molecule type" value="Genomic_DNA"/>
</dbReference>
<keyword evidence="2" id="KW-1185">Reference proteome</keyword>
<dbReference type="AlphaFoldDB" id="A0A227KQP4"/>
<reference evidence="2" key="1">
    <citation type="submission" date="2017-05" db="EMBL/GenBank/DDBJ databases">
        <title>Improved OligoMM genomes.</title>
        <authorList>
            <person name="Garzetti D."/>
        </authorList>
    </citation>
    <scope>NUCLEOTIDE SEQUENCE [LARGE SCALE GENOMIC DNA]</scope>
    <source>
        <strain evidence="2">YL45</strain>
    </source>
</reference>
<dbReference type="RefSeq" id="WP_066590739.1">
    <property type="nucleotide sequence ID" value="NZ_CP065313.1"/>
</dbReference>
<sequence length="187" mass="20823">MAIRVLSNNLTGKLLENIKANASKKLLVGIRDPEVATYGMYLEYGWVQRVTPKQNAWLNAQLGTNYKFSTLSNPPRPFMRATFAQKNREWAELFKAQLIQTQDVTKAFTTLGEIVKADIRETIKQGGCPAGSFPKRSPLTMAMFEALGENQKVRKIQGGESLPNNTTTTQALILNGKLFASIDMKVI</sequence>